<accession>A0A8T2QT36</accession>
<gene>
    <name evidence="4" type="ORF">KP509_32G048200</name>
</gene>
<proteinExistence type="predicted"/>
<dbReference type="SUPFAM" id="SSF50249">
    <property type="entry name" value="Nucleic acid-binding proteins"/>
    <property type="match status" value="2"/>
</dbReference>
<feature type="compositionally biased region" description="Basic and acidic residues" evidence="2">
    <location>
        <begin position="531"/>
        <end position="543"/>
    </location>
</feature>
<dbReference type="GO" id="GO:0005840">
    <property type="term" value="C:ribosome"/>
    <property type="evidence" value="ECO:0007669"/>
    <property type="project" value="UniProtKB-KW"/>
</dbReference>
<feature type="compositionally biased region" description="Basic and acidic residues" evidence="2">
    <location>
        <begin position="404"/>
        <end position="413"/>
    </location>
</feature>
<dbReference type="PROSITE" id="PS50126">
    <property type="entry name" value="S1"/>
    <property type="match status" value="2"/>
</dbReference>
<dbReference type="FunFam" id="2.40.50.140:FF:000051">
    <property type="entry name" value="RNA-binding transcriptional accessory protein"/>
    <property type="match status" value="1"/>
</dbReference>
<evidence type="ECO:0000256" key="2">
    <source>
        <dbReference type="SAM" id="MobiDB-lite"/>
    </source>
</evidence>
<feature type="region of interest" description="Disordered" evidence="2">
    <location>
        <begin position="404"/>
        <end position="451"/>
    </location>
</feature>
<dbReference type="GO" id="GO:0003735">
    <property type="term" value="F:structural constituent of ribosome"/>
    <property type="evidence" value="ECO:0007669"/>
    <property type="project" value="TreeGrafter"/>
</dbReference>
<dbReference type="SMART" id="SM00316">
    <property type="entry name" value="S1"/>
    <property type="match status" value="2"/>
</dbReference>
<dbReference type="InterPro" id="IPR050437">
    <property type="entry name" value="Ribos_protein_bS1-like"/>
</dbReference>
<dbReference type="AlphaFoldDB" id="A0A8T2QT36"/>
<dbReference type="InterPro" id="IPR012340">
    <property type="entry name" value="NA-bd_OB-fold"/>
</dbReference>
<dbReference type="EMBL" id="CM035437">
    <property type="protein sequence ID" value="KAH7287272.1"/>
    <property type="molecule type" value="Genomic_DNA"/>
</dbReference>
<dbReference type="InterPro" id="IPR003029">
    <property type="entry name" value="S1_domain"/>
</dbReference>
<dbReference type="GO" id="GO:1990904">
    <property type="term" value="C:ribonucleoprotein complex"/>
    <property type="evidence" value="ECO:0007669"/>
    <property type="project" value="UniProtKB-KW"/>
</dbReference>
<dbReference type="OrthoDB" id="277235at2759"/>
<name>A0A8T2QT36_CERRI</name>
<feature type="compositionally biased region" description="Polar residues" evidence="2">
    <location>
        <begin position="97"/>
        <end position="108"/>
    </location>
</feature>
<comment type="caution">
    <text evidence="4">The sequence shown here is derived from an EMBL/GenBank/DDBJ whole genome shotgun (WGS) entry which is preliminary data.</text>
</comment>
<feature type="region of interest" description="Disordered" evidence="2">
    <location>
        <begin position="504"/>
        <end position="581"/>
    </location>
</feature>
<feature type="compositionally biased region" description="Acidic residues" evidence="2">
    <location>
        <begin position="414"/>
        <end position="427"/>
    </location>
</feature>
<dbReference type="Gene3D" id="2.40.50.140">
    <property type="entry name" value="Nucleic acid-binding proteins"/>
    <property type="match status" value="2"/>
</dbReference>
<feature type="compositionally biased region" description="Polar residues" evidence="2">
    <location>
        <begin position="562"/>
        <end position="571"/>
    </location>
</feature>
<dbReference type="Pfam" id="PF00575">
    <property type="entry name" value="S1"/>
    <property type="match status" value="2"/>
</dbReference>
<comment type="function">
    <text evidence="1">Associates with the EF-Tu.GDP complex and induces the exchange of GDP to GTP. It remains bound to the aminoacyl-tRNA.EF-Tu.GTP complex up to the GTP hydrolysis stage on the ribosome.</text>
</comment>
<dbReference type="PANTHER" id="PTHR10724">
    <property type="entry name" value="30S RIBOSOMAL PROTEIN S1"/>
    <property type="match status" value="1"/>
</dbReference>
<feature type="domain" description="S1 motif" evidence="3">
    <location>
        <begin position="149"/>
        <end position="218"/>
    </location>
</feature>
<sequence>MGPAILLCPSSSATYLWGQTVPPIKLKQKEGGTIPFVQRWSATTGDLTGRPAFLLHSATTSDRCRKFFTWRRGISAAAAGSEVSVEEAVAAPDAEQSVASEPSASNEDSASDEVATAADKTQARRTLSRSNSNANKRVIVVSSTELVAGAVFPGKVVSIQSFGAFVDFGAFTNGLVHISRLSRNYVKKVEDVVQVGQDVKVQIVEVDFEANRISLMLVEEAKEGDQQKDIGKEGENQPRASLSQTRPPRRDSPKRSPSQKRATPVTTLKKGEIITGVVKNMIKSGVFLSLPDGTDGYLPTSEVIFKAQNTNLESQFQVGEEVTVRALRIERGRVTLTMRREVNFDKINEDLNKGVIEMATNPFELAFRRNELIANYLTERDKLKAQTDVMKEGTEDAVEAVKDVVEEKSRESSSEGEEAEAANEEEKDVVKEPIAESSAMQDQEGATAVSVEEAKDVVDDQKVGSSNVEEEVEVVASAVDQKGEALDVKGEATGFVEEQKDVVDDQKVESSDVQEEVATSVEEPTSVLEASVHDVEEEPHVEAGETEDGSAGEPAAKAVTEDVSQTETGNANEKLEVHAND</sequence>
<organism evidence="4 5">
    <name type="scientific">Ceratopteris richardii</name>
    <name type="common">Triangle waterfern</name>
    <dbReference type="NCBI Taxonomy" id="49495"/>
    <lineage>
        <taxon>Eukaryota</taxon>
        <taxon>Viridiplantae</taxon>
        <taxon>Streptophyta</taxon>
        <taxon>Embryophyta</taxon>
        <taxon>Tracheophyta</taxon>
        <taxon>Polypodiopsida</taxon>
        <taxon>Polypodiidae</taxon>
        <taxon>Polypodiales</taxon>
        <taxon>Pteridineae</taxon>
        <taxon>Pteridaceae</taxon>
        <taxon>Parkerioideae</taxon>
        <taxon>Ceratopteris</taxon>
    </lineage>
</organism>
<evidence type="ECO:0000256" key="1">
    <source>
        <dbReference type="ARBA" id="ARBA00025453"/>
    </source>
</evidence>
<feature type="region of interest" description="Disordered" evidence="2">
    <location>
        <begin position="90"/>
        <end position="129"/>
    </location>
</feature>
<protein>
    <recommendedName>
        <fullName evidence="3">S1 motif domain-containing protein</fullName>
    </recommendedName>
</protein>
<feature type="region of interest" description="Disordered" evidence="2">
    <location>
        <begin position="224"/>
        <end position="266"/>
    </location>
</feature>
<dbReference type="GO" id="GO:0009570">
    <property type="term" value="C:chloroplast stroma"/>
    <property type="evidence" value="ECO:0007669"/>
    <property type="project" value="TreeGrafter"/>
</dbReference>
<dbReference type="GO" id="GO:0003729">
    <property type="term" value="F:mRNA binding"/>
    <property type="evidence" value="ECO:0007669"/>
    <property type="project" value="TreeGrafter"/>
</dbReference>
<keyword evidence="5" id="KW-1185">Reference proteome</keyword>
<feature type="compositionally biased region" description="Basic and acidic residues" evidence="2">
    <location>
        <begin position="224"/>
        <end position="236"/>
    </location>
</feature>
<evidence type="ECO:0000259" key="3">
    <source>
        <dbReference type="PROSITE" id="PS50126"/>
    </source>
</evidence>
<dbReference type="GO" id="GO:0006412">
    <property type="term" value="P:translation"/>
    <property type="evidence" value="ECO:0007669"/>
    <property type="project" value="TreeGrafter"/>
</dbReference>
<reference evidence="4" key="1">
    <citation type="submission" date="2021-08" db="EMBL/GenBank/DDBJ databases">
        <title>WGS assembly of Ceratopteris richardii.</title>
        <authorList>
            <person name="Marchant D.B."/>
            <person name="Chen G."/>
            <person name="Jenkins J."/>
            <person name="Shu S."/>
            <person name="Leebens-Mack J."/>
            <person name="Grimwood J."/>
            <person name="Schmutz J."/>
            <person name="Soltis P."/>
            <person name="Soltis D."/>
            <person name="Chen Z.-H."/>
        </authorList>
    </citation>
    <scope>NUCLEOTIDE SEQUENCE</scope>
    <source>
        <strain evidence="4">Whitten #5841</strain>
        <tissue evidence="4">Leaf</tissue>
    </source>
</reference>
<dbReference type="PANTHER" id="PTHR10724:SF10">
    <property type="entry name" value="S1 RNA-BINDING DOMAIN-CONTAINING PROTEIN 1"/>
    <property type="match status" value="1"/>
</dbReference>
<dbReference type="OMA" id="PMRSSKF"/>
<dbReference type="Proteomes" id="UP000825935">
    <property type="component" value="Chromosome 32"/>
</dbReference>
<evidence type="ECO:0000313" key="5">
    <source>
        <dbReference type="Proteomes" id="UP000825935"/>
    </source>
</evidence>
<feature type="domain" description="S1 motif" evidence="3">
    <location>
        <begin position="271"/>
        <end position="339"/>
    </location>
</feature>
<evidence type="ECO:0000313" key="4">
    <source>
        <dbReference type="EMBL" id="KAH7287272.1"/>
    </source>
</evidence>